<dbReference type="OrthoDB" id="163538at2"/>
<dbReference type="CDD" id="cd16936">
    <property type="entry name" value="HATPase_RsbW-like"/>
    <property type="match status" value="1"/>
</dbReference>
<dbReference type="AlphaFoldDB" id="A0A3D1JEI0"/>
<dbReference type="PANTHER" id="PTHR35526">
    <property type="entry name" value="ANTI-SIGMA-F FACTOR RSBW-RELATED"/>
    <property type="match status" value="1"/>
</dbReference>
<comment type="caution">
    <text evidence="3">The sequence shown here is derived from an EMBL/GenBank/DDBJ whole genome shotgun (WGS) entry which is preliminary data.</text>
</comment>
<evidence type="ECO:0000259" key="2">
    <source>
        <dbReference type="Pfam" id="PF13581"/>
    </source>
</evidence>
<accession>A0A3D1JEI0</accession>
<dbReference type="GO" id="GO:0004674">
    <property type="term" value="F:protein serine/threonine kinase activity"/>
    <property type="evidence" value="ECO:0007669"/>
    <property type="project" value="UniProtKB-KW"/>
</dbReference>
<reference evidence="3 4" key="1">
    <citation type="journal article" date="2018" name="Nat. Biotechnol.">
        <title>A standardized bacterial taxonomy based on genome phylogeny substantially revises the tree of life.</title>
        <authorList>
            <person name="Parks D.H."/>
            <person name="Chuvochina M."/>
            <person name="Waite D.W."/>
            <person name="Rinke C."/>
            <person name="Skarshewski A."/>
            <person name="Chaumeil P.A."/>
            <person name="Hugenholtz P."/>
        </authorList>
    </citation>
    <scope>NUCLEOTIDE SEQUENCE [LARGE SCALE GENOMIC DNA]</scope>
    <source>
        <strain evidence="3">UBA8781</strain>
    </source>
</reference>
<dbReference type="Gene3D" id="3.30.565.10">
    <property type="entry name" value="Histidine kinase-like ATPase, C-terminal domain"/>
    <property type="match status" value="1"/>
</dbReference>
<proteinExistence type="predicted"/>
<organism evidence="3 4">
    <name type="scientific">Anaerolinea thermolimosa</name>
    <dbReference type="NCBI Taxonomy" id="229919"/>
    <lineage>
        <taxon>Bacteria</taxon>
        <taxon>Bacillati</taxon>
        <taxon>Chloroflexota</taxon>
        <taxon>Anaerolineae</taxon>
        <taxon>Anaerolineales</taxon>
        <taxon>Anaerolineaceae</taxon>
        <taxon>Anaerolinea</taxon>
    </lineage>
</organism>
<dbReference type="EMBL" id="DPBP01000009">
    <property type="protein sequence ID" value="HCE16625.1"/>
    <property type="molecule type" value="Genomic_DNA"/>
</dbReference>
<evidence type="ECO:0000256" key="1">
    <source>
        <dbReference type="ARBA" id="ARBA00022527"/>
    </source>
</evidence>
<keyword evidence="1" id="KW-0418">Kinase</keyword>
<dbReference type="InterPro" id="IPR036890">
    <property type="entry name" value="HATPase_C_sf"/>
</dbReference>
<name>A0A3D1JEI0_9CHLR</name>
<dbReference type="SUPFAM" id="SSF55874">
    <property type="entry name" value="ATPase domain of HSP90 chaperone/DNA topoisomerase II/histidine kinase"/>
    <property type="match status" value="1"/>
</dbReference>
<keyword evidence="3" id="KW-0067">ATP-binding</keyword>
<feature type="domain" description="Histidine kinase/HSP90-like ATPase" evidence="2">
    <location>
        <begin position="23"/>
        <end position="150"/>
    </location>
</feature>
<dbReference type="Pfam" id="PF13581">
    <property type="entry name" value="HATPase_c_2"/>
    <property type="match status" value="1"/>
</dbReference>
<keyword evidence="1" id="KW-0723">Serine/threonine-protein kinase</keyword>
<evidence type="ECO:0000313" key="4">
    <source>
        <dbReference type="Proteomes" id="UP000264141"/>
    </source>
</evidence>
<protein>
    <submittedName>
        <fullName evidence="3">ATP-binding protein</fullName>
    </submittedName>
</protein>
<keyword evidence="1" id="KW-0808">Transferase</keyword>
<dbReference type="RefSeq" id="WP_084001417.1">
    <property type="nucleotide sequence ID" value="NZ_DF967965.1"/>
</dbReference>
<gene>
    <name evidence="3" type="ORF">DEQ80_02080</name>
</gene>
<evidence type="ECO:0000313" key="3">
    <source>
        <dbReference type="EMBL" id="HCE16625.1"/>
    </source>
</evidence>
<dbReference type="InterPro" id="IPR003594">
    <property type="entry name" value="HATPase_dom"/>
</dbReference>
<keyword evidence="3" id="KW-0547">Nucleotide-binding</keyword>
<dbReference type="InterPro" id="IPR050267">
    <property type="entry name" value="Anti-sigma-factor_SerPK"/>
</dbReference>
<dbReference type="STRING" id="229919.GCA_001050195_02490"/>
<dbReference type="Proteomes" id="UP000264141">
    <property type="component" value="Unassembled WGS sequence"/>
</dbReference>
<sequence length="164" mass="18441">MTYSPPLEIFDRPTTPLIITRSFPGRYDSLASIGDFVRGMSEKAGLDTFAVYTVEMAVDEACSNIIEHAYQGEDIGPIACTCKISNDGLTIILEDEGRPFDPNAVAPPDLTSNLEDRPTHGLGLHFIRQWMDEVHYEFQPGRGNRLTLYKKRPPALKKNNTRKR</sequence>
<dbReference type="GO" id="GO:0005524">
    <property type="term" value="F:ATP binding"/>
    <property type="evidence" value="ECO:0007669"/>
    <property type="project" value="UniProtKB-KW"/>
</dbReference>